<comment type="caution">
    <text evidence="5">The sequence shown here is derived from an EMBL/GenBank/DDBJ whole genome shotgun (WGS) entry which is preliminary data.</text>
</comment>
<sequence>MAKQNLKPAAVLVLLLSLFQGCASSEKTAQSSEQPDSKSVVTVNDNAITLADYLSRVPGVYIQGSGDNISINIRGSQSISGTNRPLFVVNRQQVGRSYSVVNAIVDVNDIENIEVLKGSEAGSRYGLRGSNGVIIIKTKTSESDKKARIEELLKKYGGNG</sequence>
<dbReference type="Proteomes" id="UP000473278">
    <property type="component" value="Unassembled WGS sequence"/>
</dbReference>
<evidence type="ECO:0000259" key="4">
    <source>
        <dbReference type="Pfam" id="PF07715"/>
    </source>
</evidence>
<feature type="chain" id="PRO_5026976813" evidence="3">
    <location>
        <begin position="24"/>
        <end position="160"/>
    </location>
</feature>
<dbReference type="NCBIfam" id="TIGR04057">
    <property type="entry name" value="SusC_RagA_signa"/>
    <property type="match status" value="1"/>
</dbReference>
<keyword evidence="2" id="KW-0998">Cell outer membrane</keyword>
<dbReference type="InterPro" id="IPR037066">
    <property type="entry name" value="Plug_dom_sf"/>
</dbReference>
<evidence type="ECO:0000313" key="6">
    <source>
        <dbReference type="Proteomes" id="UP000473278"/>
    </source>
</evidence>
<keyword evidence="2" id="KW-0812">Transmembrane</keyword>
<comment type="similarity">
    <text evidence="2">Belongs to the TonB-dependent receptor family.</text>
</comment>
<keyword evidence="6" id="KW-1185">Reference proteome</keyword>
<dbReference type="PANTHER" id="PTHR30069">
    <property type="entry name" value="TONB-DEPENDENT OUTER MEMBRANE RECEPTOR"/>
    <property type="match status" value="1"/>
</dbReference>
<protein>
    <submittedName>
        <fullName evidence="5">TonB-dependent receptor plug domain-containing protein</fullName>
    </submittedName>
</protein>
<dbReference type="InterPro" id="IPR039426">
    <property type="entry name" value="TonB-dep_rcpt-like"/>
</dbReference>
<feature type="domain" description="TonB-dependent receptor plug" evidence="4">
    <location>
        <begin position="46"/>
        <end position="133"/>
    </location>
</feature>
<keyword evidence="2" id="KW-0472">Membrane</keyword>
<reference evidence="5 6" key="1">
    <citation type="submission" date="2020-02" db="EMBL/GenBank/DDBJ databases">
        <title>Balneolaceae bacterium YR4-1, complete genome.</title>
        <authorList>
            <person name="Li Y."/>
            <person name="Wu S."/>
        </authorList>
    </citation>
    <scope>NUCLEOTIDE SEQUENCE [LARGE SCALE GENOMIC DNA]</scope>
    <source>
        <strain evidence="5 6">YR4-1</strain>
    </source>
</reference>
<dbReference type="AlphaFoldDB" id="A0A6M1T7P6"/>
<dbReference type="InterPro" id="IPR012910">
    <property type="entry name" value="Plug_dom"/>
</dbReference>
<name>A0A6M1T7P6_9BACT</name>
<organism evidence="5 6">
    <name type="scientific">Halalkalibaculum roseum</name>
    <dbReference type="NCBI Taxonomy" id="2709311"/>
    <lineage>
        <taxon>Bacteria</taxon>
        <taxon>Pseudomonadati</taxon>
        <taxon>Balneolota</taxon>
        <taxon>Balneolia</taxon>
        <taxon>Balneolales</taxon>
        <taxon>Balneolaceae</taxon>
        <taxon>Halalkalibaculum</taxon>
    </lineage>
</organism>
<comment type="subcellular location">
    <subcellularLocation>
        <location evidence="2">Cell outer membrane</location>
        <topology evidence="2">Multi-pass membrane protein</topology>
    </subcellularLocation>
</comment>
<evidence type="ECO:0000313" key="5">
    <source>
        <dbReference type="EMBL" id="NGP77975.1"/>
    </source>
</evidence>
<feature type="signal peptide" evidence="3">
    <location>
        <begin position="1"/>
        <end position="23"/>
    </location>
</feature>
<dbReference type="RefSeq" id="WP_165143666.1">
    <property type="nucleotide sequence ID" value="NZ_JAALLT010000004.1"/>
</dbReference>
<gene>
    <name evidence="5" type="ORF">G3570_15100</name>
</gene>
<dbReference type="GO" id="GO:0015344">
    <property type="term" value="F:siderophore uptake transmembrane transporter activity"/>
    <property type="evidence" value="ECO:0007669"/>
    <property type="project" value="TreeGrafter"/>
</dbReference>
<keyword evidence="2" id="KW-0813">Transport</keyword>
<dbReference type="Pfam" id="PF07715">
    <property type="entry name" value="Plug"/>
    <property type="match status" value="1"/>
</dbReference>
<dbReference type="PROSITE" id="PS51257">
    <property type="entry name" value="PROKAR_LIPOPROTEIN"/>
    <property type="match status" value="1"/>
</dbReference>
<dbReference type="GO" id="GO:0044718">
    <property type="term" value="P:siderophore transmembrane transport"/>
    <property type="evidence" value="ECO:0007669"/>
    <property type="project" value="TreeGrafter"/>
</dbReference>
<accession>A0A6M1T7P6</accession>
<dbReference type="PANTHER" id="PTHR30069:SF29">
    <property type="entry name" value="HEMOGLOBIN AND HEMOGLOBIN-HAPTOGLOBIN-BINDING PROTEIN 1-RELATED"/>
    <property type="match status" value="1"/>
</dbReference>
<keyword evidence="1 3" id="KW-0732">Signal</keyword>
<keyword evidence="2" id="KW-1134">Transmembrane beta strand</keyword>
<evidence type="ECO:0000256" key="3">
    <source>
        <dbReference type="SAM" id="SignalP"/>
    </source>
</evidence>
<dbReference type="GO" id="GO:0009279">
    <property type="term" value="C:cell outer membrane"/>
    <property type="evidence" value="ECO:0007669"/>
    <property type="project" value="UniProtKB-SubCell"/>
</dbReference>
<evidence type="ECO:0000256" key="2">
    <source>
        <dbReference type="PROSITE-ProRule" id="PRU01360"/>
    </source>
</evidence>
<dbReference type="InterPro" id="IPR023997">
    <property type="entry name" value="TonB-dep_OMP_SusC/RagA_CS"/>
</dbReference>
<dbReference type="PROSITE" id="PS52016">
    <property type="entry name" value="TONB_DEPENDENT_REC_3"/>
    <property type="match status" value="1"/>
</dbReference>
<dbReference type="Gene3D" id="2.170.130.10">
    <property type="entry name" value="TonB-dependent receptor, plug domain"/>
    <property type="match status" value="1"/>
</dbReference>
<dbReference type="SUPFAM" id="SSF56935">
    <property type="entry name" value="Porins"/>
    <property type="match status" value="1"/>
</dbReference>
<dbReference type="EMBL" id="JAALLT010000004">
    <property type="protein sequence ID" value="NGP77975.1"/>
    <property type="molecule type" value="Genomic_DNA"/>
</dbReference>
<proteinExistence type="inferred from homology"/>
<keyword evidence="5" id="KW-0675">Receptor</keyword>
<evidence type="ECO:0000256" key="1">
    <source>
        <dbReference type="ARBA" id="ARBA00022729"/>
    </source>
</evidence>